<dbReference type="InterPro" id="IPR036034">
    <property type="entry name" value="PDZ_sf"/>
</dbReference>
<organism evidence="2 3">
    <name type="scientific">Goodea atripinnis</name>
    <dbReference type="NCBI Taxonomy" id="208336"/>
    <lineage>
        <taxon>Eukaryota</taxon>
        <taxon>Metazoa</taxon>
        <taxon>Chordata</taxon>
        <taxon>Craniata</taxon>
        <taxon>Vertebrata</taxon>
        <taxon>Euteleostomi</taxon>
        <taxon>Actinopterygii</taxon>
        <taxon>Neopterygii</taxon>
        <taxon>Teleostei</taxon>
        <taxon>Neoteleostei</taxon>
        <taxon>Acanthomorphata</taxon>
        <taxon>Ovalentaria</taxon>
        <taxon>Atherinomorphae</taxon>
        <taxon>Cyprinodontiformes</taxon>
        <taxon>Goodeidae</taxon>
        <taxon>Goodea</taxon>
    </lineage>
</organism>
<evidence type="ECO:0000313" key="2">
    <source>
        <dbReference type="EMBL" id="MEQ2158286.1"/>
    </source>
</evidence>
<dbReference type="SMART" id="SM00228">
    <property type="entry name" value="PDZ"/>
    <property type="match status" value="1"/>
</dbReference>
<dbReference type="PANTHER" id="PTHR46767:SF2">
    <property type="entry name" value="LIM DOMAIN 7B"/>
    <property type="match status" value="1"/>
</dbReference>
<comment type="caution">
    <text evidence="2">The sequence shown here is derived from an EMBL/GenBank/DDBJ whole genome shotgun (WGS) entry which is preliminary data.</text>
</comment>
<keyword evidence="3" id="KW-1185">Reference proteome</keyword>
<dbReference type="Pfam" id="PF00595">
    <property type="entry name" value="PDZ"/>
    <property type="match status" value="1"/>
</dbReference>
<sequence>VDHSDMRVSLTLSPNSVPDFGFHIQWDATGVRIKFIQPGSPAEHCQLCVDDEVVAVNGVAVAHMTYSQWKSKMASSLQTGSLTMDIRRYGIKGNIMRQ</sequence>
<protein>
    <recommendedName>
        <fullName evidence="1">PDZ domain-containing protein</fullName>
    </recommendedName>
</protein>
<gene>
    <name evidence="2" type="ORF">GOODEAATRI_010639</name>
</gene>
<proteinExistence type="predicted"/>
<dbReference type="InterPro" id="IPR029978">
    <property type="entry name" value="LMO-7"/>
</dbReference>
<name>A0ABV0MGR9_9TELE</name>
<dbReference type="PANTHER" id="PTHR46767">
    <property type="entry name" value="LIM DOMAIN ONLY PROTEIN 7"/>
    <property type="match status" value="1"/>
</dbReference>
<dbReference type="Gene3D" id="2.30.42.10">
    <property type="match status" value="1"/>
</dbReference>
<accession>A0ABV0MGR9</accession>
<feature type="domain" description="PDZ" evidence="1">
    <location>
        <begin position="7"/>
        <end position="68"/>
    </location>
</feature>
<dbReference type="PROSITE" id="PS50106">
    <property type="entry name" value="PDZ"/>
    <property type="match status" value="1"/>
</dbReference>
<evidence type="ECO:0000259" key="1">
    <source>
        <dbReference type="PROSITE" id="PS50106"/>
    </source>
</evidence>
<feature type="non-terminal residue" evidence="2">
    <location>
        <position position="1"/>
    </location>
</feature>
<dbReference type="InterPro" id="IPR001478">
    <property type="entry name" value="PDZ"/>
</dbReference>
<reference evidence="2 3" key="1">
    <citation type="submission" date="2021-06" db="EMBL/GenBank/DDBJ databases">
        <authorList>
            <person name="Palmer J.M."/>
        </authorList>
    </citation>
    <scope>NUCLEOTIDE SEQUENCE [LARGE SCALE GENOMIC DNA]</scope>
    <source>
        <strain evidence="2 3">GA_2019</strain>
        <tissue evidence="2">Muscle</tissue>
    </source>
</reference>
<dbReference type="Proteomes" id="UP001476798">
    <property type="component" value="Unassembled WGS sequence"/>
</dbReference>
<dbReference type="EMBL" id="JAHRIO010000630">
    <property type="protein sequence ID" value="MEQ2158286.1"/>
    <property type="molecule type" value="Genomic_DNA"/>
</dbReference>
<evidence type="ECO:0000313" key="3">
    <source>
        <dbReference type="Proteomes" id="UP001476798"/>
    </source>
</evidence>
<dbReference type="SUPFAM" id="SSF50156">
    <property type="entry name" value="PDZ domain-like"/>
    <property type="match status" value="1"/>
</dbReference>